<keyword evidence="2" id="KW-1185">Reference proteome</keyword>
<comment type="caution">
    <text evidence="1">The sequence shown here is derived from an EMBL/GenBank/DDBJ whole genome shotgun (WGS) entry which is preliminary data.</text>
</comment>
<evidence type="ECO:0000313" key="2">
    <source>
        <dbReference type="Proteomes" id="UP000707206"/>
    </source>
</evidence>
<organism evidence="1 2">
    <name type="scientific">Pelagihabitans pacificus</name>
    <dbReference type="NCBI Taxonomy" id="2696054"/>
    <lineage>
        <taxon>Bacteria</taxon>
        <taxon>Pseudomonadati</taxon>
        <taxon>Bacteroidota</taxon>
        <taxon>Flavobacteriia</taxon>
        <taxon>Flavobacteriales</taxon>
        <taxon>Flavobacteriaceae</taxon>
        <taxon>Pelagihabitans</taxon>
    </lineage>
</organism>
<gene>
    <name evidence="1" type="ORF">FK220_012360</name>
</gene>
<dbReference type="RefSeq" id="WP_152574637.1">
    <property type="nucleotide sequence ID" value="NZ_VIKU02000003.1"/>
</dbReference>
<accession>A0A967AUF3</accession>
<evidence type="ECO:0000313" key="1">
    <source>
        <dbReference type="EMBL" id="NHF60142.1"/>
    </source>
</evidence>
<name>A0A967AUF3_9FLAO</name>
<dbReference type="Proteomes" id="UP000707206">
    <property type="component" value="Unassembled WGS sequence"/>
</dbReference>
<sequence length="207" mass="24224">MIRATQKDKKLVVDILVEAFDPIKGDNSINFIVRHDTKRLYRMRVLMEYLFDKALRTGEVFLSDNFGSCLLITYAHKDRFSVSKVISTLRLVLFCIGFNRLRKVLRRQKIVQRNYPKGEYIRPMIFAVKQEYKGTVTAAKLIMQVYKEKQHLALPIIVDTASEELVGLYRKFGLRIFNTETELGFPIYMLRMEGVPPIKGERTRKII</sequence>
<proteinExistence type="predicted"/>
<reference evidence="1" key="2">
    <citation type="submission" date="2020-03" db="EMBL/GenBank/DDBJ databases">
        <title>Flavobacteriaceae bacterium strain TP-CH-4, a member of the family Flavobacteriaceae isolated from a deep-sea seamount.</title>
        <authorList>
            <person name="Zhang D.-C."/>
        </authorList>
    </citation>
    <scope>NUCLEOTIDE SEQUENCE</scope>
    <source>
        <strain evidence="1">TP-CH-4</strain>
    </source>
</reference>
<reference evidence="1" key="1">
    <citation type="submission" date="2019-07" db="EMBL/GenBank/DDBJ databases">
        <authorList>
            <person name="De-Chao Zhang Q."/>
        </authorList>
    </citation>
    <scope>NUCLEOTIDE SEQUENCE</scope>
    <source>
        <strain evidence="1">TP-CH-4</strain>
    </source>
</reference>
<protein>
    <submittedName>
        <fullName evidence="1">GNAT family N-acetyltransferase</fullName>
    </submittedName>
</protein>
<dbReference type="AlphaFoldDB" id="A0A967AUF3"/>
<dbReference type="Gene3D" id="3.40.630.30">
    <property type="match status" value="1"/>
</dbReference>
<dbReference type="EMBL" id="VIKU02000003">
    <property type="protein sequence ID" value="NHF60142.1"/>
    <property type="molecule type" value="Genomic_DNA"/>
</dbReference>